<reference evidence="2 3" key="1">
    <citation type="submission" date="2016-11" db="EMBL/GenBank/DDBJ databases">
        <authorList>
            <person name="Jaros S."/>
            <person name="Januszkiewicz K."/>
            <person name="Wedrychowicz H."/>
        </authorList>
    </citation>
    <scope>NUCLEOTIDE SEQUENCE [LARGE SCALE GENOMIC DNA]</scope>
    <source>
        <strain evidence="2 3">ATCC 23634</strain>
    </source>
</reference>
<gene>
    <name evidence="2" type="ORF">SAMN02983003_3411</name>
</gene>
<name>A0A1K2I1N0_9HYPH</name>
<feature type="chain" id="PRO_5012317900" evidence="1">
    <location>
        <begin position="23"/>
        <end position="468"/>
    </location>
</feature>
<evidence type="ECO:0000313" key="3">
    <source>
        <dbReference type="Proteomes" id="UP000183447"/>
    </source>
</evidence>
<evidence type="ECO:0000256" key="1">
    <source>
        <dbReference type="SAM" id="SignalP"/>
    </source>
</evidence>
<dbReference type="EMBL" id="FPKU01000003">
    <property type="protein sequence ID" value="SFZ86233.1"/>
    <property type="molecule type" value="Genomic_DNA"/>
</dbReference>
<accession>A0A1K2I1N0</accession>
<dbReference type="Proteomes" id="UP000183447">
    <property type="component" value="Unassembled WGS sequence"/>
</dbReference>
<organism evidence="2 3">
    <name type="scientific">Devosia enhydra</name>
    <dbReference type="NCBI Taxonomy" id="665118"/>
    <lineage>
        <taxon>Bacteria</taxon>
        <taxon>Pseudomonadati</taxon>
        <taxon>Pseudomonadota</taxon>
        <taxon>Alphaproteobacteria</taxon>
        <taxon>Hyphomicrobiales</taxon>
        <taxon>Devosiaceae</taxon>
        <taxon>Devosia</taxon>
    </lineage>
</organism>
<sequence>MRPHALLLGMNAALLLSTAVSAADAITPAPVMPATVVFEEPALFSLTIEGGVSAFGMPSTDTIGTTNIGGLNGDEVLFEGLDDMLFGGNLAAKFSAPINDSGAGVTVSGFGAFATRSGSQSRVLDDERLLVIHGPTLPVGTIGMYTWDLDGIATGTGVGDLGDAESTVTAGGGVAIPTANAATILGPVQDVESSPDGFTYAGVIGDYQTFSLGALATTDGAMFVGYGELLGWEVSTDVTQNMVHSGADLTFSQTSSPDGGNVAFTGYAGPSFRYLSTETTTQTSVTPRQFAEYAPDFEYAMFSLDTIETIDTYYAGGVVGGNIDVSLWSGSTLSLGVGGGAYYASSHYASETEATLSGGSAAADESVFSTLNLEPETGFAYTAKADGKFSAHIGERLQLNFGLGAEYLSRVASARFAGSNGMTVSDTAGDDVGVPDADFDSSNATGSTILTFGDAMSYKATIGLTGQF</sequence>
<keyword evidence="3" id="KW-1185">Reference proteome</keyword>
<dbReference type="AlphaFoldDB" id="A0A1K2I1N0"/>
<evidence type="ECO:0000313" key="2">
    <source>
        <dbReference type="EMBL" id="SFZ86233.1"/>
    </source>
</evidence>
<keyword evidence="1" id="KW-0732">Signal</keyword>
<proteinExistence type="predicted"/>
<feature type="signal peptide" evidence="1">
    <location>
        <begin position="1"/>
        <end position="22"/>
    </location>
</feature>
<protein>
    <submittedName>
        <fullName evidence="2">Uncharacterized protein</fullName>
    </submittedName>
</protein>